<dbReference type="OrthoDB" id="5952160at2759"/>
<keyword evidence="4" id="KW-1015">Disulfide bond</keyword>
<dbReference type="Gene3D" id="2.60.120.1000">
    <property type="match status" value="1"/>
</dbReference>
<protein>
    <submittedName>
        <fullName evidence="7">Collagen alpha-1(XI) chain</fullName>
    </submittedName>
</protein>
<dbReference type="AlphaFoldDB" id="A0A2B4RBK4"/>
<evidence type="ECO:0000313" key="8">
    <source>
        <dbReference type="Proteomes" id="UP000225706"/>
    </source>
</evidence>
<dbReference type="PROSITE" id="PS51406">
    <property type="entry name" value="FIBRINOGEN_C_2"/>
    <property type="match status" value="1"/>
</dbReference>
<dbReference type="GO" id="GO:0005201">
    <property type="term" value="F:extracellular matrix structural constituent"/>
    <property type="evidence" value="ECO:0007669"/>
    <property type="project" value="InterPro"/>
</dbReference>
<name>A0A2B4RBK4_STYPI</name>
<comment type="caution">
    <text evidence="7">The sequence shown here is derived from an EMBL/GenBank/DDBJ whole genome shotgun (WGS) entry which is preliminary data.</text>
</comment>
<keyword evidence="8" id="KW-1185">Reference proteome</keyword>
<keyword evidence="5" id="KW-0732">Signal</keyword>
<gene>
    <name evidence="7" type="primary">COL11A1</name>
    <name evidence="7" type="ORF">AWC38_SpisGene20038</name>
</gene>
<dbReference type="SUPFAM" id="SSF56496">
    <property type="entry name" value="Fibrinogen C-terminal domain-like"/>
    <property type="match status" value="1"/>
</dbReference>
<dbReference type="NCBIfam" id="NF040941">
    <property type="entry name" value="GGGWT_bact"/>
    <property type="match status" value="1"/>
</dbReference>
<keyword evidence="2" id="KW-0964">Secreted</keyword>
<organism evidence="7 8">
    <name type="scientific">Stylophora pistillata</name>
    <name type="common">Smooth cauliflower coral</name>
    <dbReference type="NCBI Taxonomy" id="50429"/>
    <lineage>
        <taxon>Eukaryota</taxon>
        <taxon>Metazoa</taxon>
        <taxon>Cnidaria</taxon>
        <taxon>Anthozoa</taxon>
        <taxon>Hexacorallia</taxon>
        <taxon>Scleractinia</taxon>
        <taxon>Astrocoeniina</taxon>
        <taxon>Pocilloporidae</taxon>
        <taxon>Stylophora</taxon>
    </lineage>
</organism>
<evidence type="ECO:0000256" key="1">
    <source>
        <dbReference type="ARBA" id="ARBA00004613"/>
    </source>
</evidence>
<evidence type="ECO:0000256" key="2">
    <source>
        <dbReference type="ARBA" id="ARBA00022525"/>
    </source>
</evidence>
<dbReference type="GO" id="GO:0005581">
    <property type="term" value="C:collagen trimer"/>
    <property type="evidence" value="ECO:0007669"/>
    <property type="project" value="UniProtKB-KW"/>
</dbReference>
<dbReference type="PANTHER" id="PTHR16146:SF46">
    <property type="entry name" value="INTELECTIN-1A-RELATED"/>
    <property type="match status" value="1"/>
</dbReference>
<sequence>MLASWLTQFVFVTLTVFLVFVVANQNFCASVLETQVDFALLGHVINKTDVFDEFECNLKCIGNRRCKSCNVHPNGNDAGKRLCELKSKTRQMRPSDFKRKIGSTYYSSVQGNCVDVSHERERKMAGQCHPRYKGSWCQTPKKGSSSQHPARSCKMIQDTGDSMGDGEYWIDPENNGNPLKVYCDMSTDGGGWLLVSNLVMASSRRSSVPLLFERSYHAISKYQKKNTLLTKLAMNELRTHLNFTQLRFHCSKRLNRTFHVTTAANSFGEAVVQYFSGQTDVLPYSCESFVRMEDDNSELANVCKKWGFEGNKYHNVGKWSTSNRNENRLYDHVVIVWGTNHWNIQPSHQRFECDDYKHAVSVGDFWKIYVR</sequence>
<accession>A0A2B4RBK4</accession>
<dbReference type="InterPro" id="IPR000885">
    <property type="entry name" value="Fib_collagen_C"/>
</dbReference>
<evidence type="ECO:0000256" key="4">
    <source>
        <dbReference type="ARBA" id="ARBA00023157"/>
    </source>
</evidence>
<evidence type="ECO:0000256" key="5">
    <source>
        <dbReference type="SAM" id="SignalP"/>
    </source>
</evidence>
<dbReference type="EMBL" id="LSMT01000617">
    <property type="protein sequence ID" value="PFX15734.1"/>
    <property type="molecule type" value="Genomic_DNA"/>
</dbReference>
<dbReference type="InterPro" id="IPR002181">
    <property type="entry name" value="Fibrinogen_a/b/g_C_dom"/>
</dbReference>
<dbReference type="GO" id="GO:0005615">
    <property type="term" value="C:extracellular space"/>
    <property type="evidence" value="ECO:0007669"/>
    <property type="project" value="TreeGrafter"/>
</dbReference>
<feature type="domain" description="Fibrinogen C-terminal" evidence="6">
    <location>
        <begin position="144"/>
        <end position="197"/>
    </location>
</feature>
<evidence type="ECO:0000256" key="3">
    <source>
        <dbReference type="ARBA" id="ARBA00023119"/>
    </source>
</evidence>
<evidence type="ECO:0000259" key="6">
    <source>
        <dbReference type="PROSITE" id="PS51406"/>
    </source>
</evidence>
<keyword evidence="3 7" id="KW-0176">Collagen</keyword>
<comment type="subcellular location">
    <subcellularLocation>
        <location evidence="1">Secreted</location>
    </subcellularLocation>
</comment>
<proteinExistence type="predicted"/>
<dbReference type="Pfam" id="PF01410">
    <property type="entry name" value="COLFI"/>
    <property type="match status" value="1"/>
</dbReference>
<feature type="chain" id="PRO_5013287415" evidence="5">
    <location>
        <begin position="24"/>
        <end position="371"/>
    </location>
</feature>
<dbReference type="InterPro" id="IPR036056">
    <property type="entry name" value="Fibrinogen-like_C"/>
</dbReference>
<evidence type="ECO:0000313" key="7">
    <source>
        <dbReference type="EMBL" id="PFX15734.1"/>
    </source>
</evidence>
<dbReference type="InterPro" id="IPR003609">
    <property type="entry name" value="Pan_app"/>
</dbReference>
<feature type="signal peptide" evidence="5">
    <location>
        <begin position="1"/>
        <end position="23"/>
    </location>
</feature>
<reference evidence="8" key="1">
    <citation type="journal article" date="2017" name="bioRxiv">
        <title>Comparative analysis of the genomes of Stylophora pistillata and Acropora digitifera provides evidence for extensive differences between species of corals.</title>
        <authorList>
            <person name="Voolstra C.R."/>
            <person name="Li Y."/>
            <person name="Liew Y.J."/>
            <person name="Baumgarten S."/>
            <person name="Zoccola D."/>
            <person name="Flot J.-F."/>
            <person name="Tambutte S."/>
            <person name="Allemand D."/>
            <person name="Aranda M."/>
        </authorList>
    </citation>
    <scope>NUCLEOTIDE SEQUENCE [LARGE SCALE GENOMIC DNA]</scope>
</reference>
<dbReference type="Proteomes" id="UP000225706">
    <property type="component" value="Unassembled WGS sequence"/>
</dbReference>
<dbReference type="PANTHER" id="PTHR16146">
    <property type="entry name" value="INTELECTIN"/>
    <property type="match status" value="1"/>
</dbReference>
<dbReference type="Pfam" id="PF00024">
    <property type="entry name" value="PAN_1"/>
    <property type="match status" value="1"/>
</dbReference>
<dbReference type="GO" id="GO:0070492">
    <property type="term" value="F:oligosaccharide binding"/>
    <property type="evidence" value="ECO:0007669"/>
    <property type="project" value="TreeGrafter"/>
</dbReference>